<evidence type="ECO:0000313" key="8">
    <source>
        <dbReference type="Proteomes" id="UP000607397"/>
    </source>
</evidence>
<reference evidence="7" key="1">
    <citation type="submission" date="2019-12" db="EMBL/GenBank/DDBJ databases">
        <title>High-Quality draft genome sequences of three cyanobacteria isolated from the limestone walls of the Old Cathedral of Coimbra.</title>
        <authorList>
            <person name="Tiago I."/>
            <person name="Soares F."/>
            <person name="Portugal A."/>
        </authorList>
    </citation>
    <scope>NUCLEOTIDE SEQUENCE [LARGE SCALE GENOMIC DNA]</scope>
    <source>
        <strain evidence="7">C</strain>
    </source>
</reference>
<proteinExistence type="predicted"/>
<evidence type="ECO:0000256" key="1">
    <source>
        <dbReference type="ARBA" id="ARBA00022452"/>
    </source>
</evidence>
<comment type="caution">
    <text evidence="7">The sequence shown here is derived from an EMBL/GenBank/DDBJ whole genome shotgun (WGS) entry which is preliminary data.</text>
</comment>
<sequence length="589" mass="64881">MSALCLHPPLAAPIRLGWPSPRRPLRWLGLISFWSCMGLSSSSLAQVPSFPSPIFPPPLPSPEQVPERLPPPGELLRPPTELPPLPTEPDLPEDAETVTVRAFQVEGSTVFTPEELAAATAPFVNRPITFTELLQARTAITQLYIDKGYITSGAFIPAGQVISEGVVIIQVIEGRLAAVEVTGLRRLSPRYIRDRITLQVRAPLNVNQVLVALQMLQLDPLVERLSAELVAGLQPGESVLAITAEEAQAFRTQVVLDNARPESIGSFQRQVQFEHLNLLGYGDALRVAYANTDGSHQFSGGYRLPINARNGTLEVTYEQTWSQVIEPEVFRLIDLKGQARSLHLTYRQPVIQTPRQELALGLGVARRESETTILGEPFPISPGSDDQGKTRLTELKFFQDWLQRHSNSVLALRSEFNFGLGLGATTNPTPPDGHFFLWRTQAQWVRELAPDTLLVLRANAQVSDRPLPSLEQFGLGGADSVRGYPQDLQLADMGVFGSAEARFPLYRMPQGEGVLQVIPFLDIGKGWNRGNQGQVDANPLLAVGVGLRWNWRDRITARVDWGIPLLSVGEQSGGIDESRILFSIVGRPF</sequence>
<dbReference type="Gene3D" id="3.10.20.310">
    <property type="entry name" value="membrane protein fhac"/>
    <property type="match status" value="1"/>
</dbReference>
<dbReference type="GO" id="GO:0008320">
    <property type="term" value="F:protein transmembrane transporter activity"/>
    <property type="evidence" value="ECO:0007669"/>
    <property type="project" value="TreeGrafter"/>
</dbReference>
<name>A0A8K1ZWT8_9CYAN</name>
<keyword evidence="1" id="KW-1134">Transmembrane beta strand</keyword>
<dbReference type="Pfam" id="PF08479">
    <property type="entry name" value="POTRA_2"/>
    <property type="match status" value="1"/>
</dbReference>
<evidence type="ECO:0000313" key="7">
    <source>
        <dbReference type="EMBL" id="NCJ05547.1"/>
    </source>
</evidence>
<dbReference type="InterPro" id="IPR013686">
    <property type="entry name" value="Polypept-transport_assoc_ShlB"/>
</dbReference>
<keyword evidence="8" id="KW-1185">Reference proteome</keyword>
<protein>
    <submittedName>
        <fullName evidence="7">BamA/TamA family outer membrane protein</fullName>
    </submittedName>
</protein>
<feature type="compositionally biased region" description="Pro residues" evidence="4">
    <location>
        <begin position="55"/>
        <end position="73"/>
    </location>
</feature>
<keyword evidence="2" id="KW-0812">Transmembrane</keyword>
<dbReference type="GO" id="GO:0046819">
    <property type="term" value="P:protein secretion by the type V secretion system"/>
    <property type="evidence" value="ECO:0007669"/>
    <property type="project" value="TreeGrafter"/>
</dbReference>
<dbReference type="AlphaFoldDB" id="A0A8K1ZWT8"/>
<feature type="domain" description="Polypeptide-transport-associated ShlB-type" evidence="6">
    <location>
        <begin position="99"/>
        <end position="174"/>
    </location>
</feature>
<dbReference type="Proteomes" id="UP000607397">
    <property type="component" value="Unassembled WGS sequence"/>
</dbReference>
<organism evidence="7 8">
    <name type="scientific">Petrachloros mirabilis ULC683</name>
    <dbReference type="NCBI Taxonomy" id="2781853"/>
    <lineage>
        <taxon>Bacteria</taxon>
        <taxon>Bacillati</taxon>
        <taxon>Cyanobacteriota</taxon>
        <taxon>Cyanophyceae</taxon>
        <taxon>Synechococcales</taxon>
        <taxon>Petrachlorosaceae</taxon>
        <taxon>Petrachloros</taxon>
        <taxon>Petrachloros mirabilis</taxon>
    </lineage>
</organism>
<keyword evidence="3" id="KW-0998">Cell outer membrane</keyword>
<dbReference type="Gene3D" id="2.40.160.50">
    <property type="entry name" value="membrane protein fhac: a member of the omp85/tpsb transporter family"/>
    <property type="match status" value="1"/>
</dbReference>
<feature type="compositionally biased region" description="Pro residues" evidence="4">
    <location>
        <begin position="80"/>
        <end position="89"/>
    </location>
</feature>
<dbReference type="GO" id="GO:0098046">
    <property type="term" value="C:type V protein secretion system complex"/>
    <property type="evidence" value="ECO:0007669"/>
    <property type="project" value="TreeGrafter"/>
</dbReference>
<accession>A0A8K1ZWT8</accession>
<feature type="domain" description="Haemolysin activator HlyB C-terminal" evidence="5">
    <location>
        <begin position="236"/>
        <end position="548"/>
    </location>
</feature>
<evidence type="ECO:0000256" key="2">
    <source>
        <dbReference type="ARBA" id="ARBA00022692"/>
    </source>
</evidence>
<feature type="region of interest" description="Disordered" evidence="4">
    <location>
        <begin position="55"/>
        <end position="89"/>
    </location>
</feature>
<dbReference type="PANTHER" id="PTHR34597">
    <property type="entry name" value="SLR1661 PROTEIN"/>
    <property type="match status" value="1"/>
</dbReference>
<dbReference type="Pfam" id="PF03865">
    <property type="entry name" value="ShlB"/>
    <property type="match status" value="1"/>
</dbReference>
<dbReference type="InterPro" id="IPR051544">
    <property type="entry name" value="TPS_OM_transporter"/>
</dbReference>
<evidence type="ECO:0000256" key="3">
    <source>
        <dbReference type="ARBA" id="ARBA00023237"/>
    </source>
</evidence>
<evidence type="ECO:0000259" key="6">
    <source>
        <dbReference type="Pfam" id="PF08479"/>
    </source>
</evidence>
<dbReference type="InterPro" id="IPR005565">
    <property type="entry name" value="Hemolysn_activator_HlyB_C"/>
</dbReference>
<dbReference type="EMBL" id="WVIC01000004">
    <property type="protein sequence ID" value="NCJ05547.1"/>
    <property type="molecule type" value="Genomic_DNA"/>
</dbReference>
<dbReference type="PANTHER" id="PTHR34597:SF3">
    <property type="entry name" value="OUTER MEMBRANE TRANSPORTER CDIB"/>
    <property type="match status" value="1"/>
</dbReference>
<evidence type="ECO:0000259" key="5">
    <source>
        <dbReference type="Pfam" id="PF03865"/>
    </source>
</evidence>
<gene>
    <name evidence="7" type="ORF">GS597_03290</name>
</gene>
<keyword evidence="1" id="KW-0472">Membrane</keyword>
<evidence type="ECO:0000256" key="4">
    <source>
        <dbReference type="SAM" id="MobiDB-lite"/>
    </source>
</evidence>